<dbReference type="RefSeq" id="XP_019024527.1">
    <property type="nucleotide sequence ID" value="XM_019166028.1"/>
</dbReference>
<dbReference type="InterPro" id="IPR036282">
    <property type="entry name" value="Glutathione-S-Trfase_C_sf"/>
</dbReference>
<dbReference type="AlphaFoldDB" id="A0A0E9NGM3"/>
<dbReference type="OrthoDB" id="249703at2759"/>
<gene>
    <name evidence="2" type="ORF">G7K_3114-t1</name>
</gene>
<dbReference type="Pfam" id="PF13417">
    <property type="entry name" value="GST_N_3"/>
    <property type="match status" value="1"/>
</dbReference>
<dbReference type="PANTHER" id="PTHR43969:SF9">
    <property type="entry name" value="GLUTATHIONE S TRANSFERASE D10, ISOFORM A-RELATED"/>
    <property type="match status" value="1"/>
</dbReference>
<reference evidence="2 3" key="1">
    <citation type="journal article" date="2011" name="J. Gen. Appl. Microbiol.">
        <title>Draft genome sequencing of the enigmatic yeast Saitoella complicata.</title>
        <authorList>
            <person name="Nishida H."/>
            <person name="Hamamoto M."/>
            <person name="Sugiyama J."/>
        </authorList>
    </citation>
    <scope>NUCLEOTIDE SEQUENCE [LARGE SCALE GENOMIC DNA]</scope>
    <source>
        <strain evidence="2 3">NRRL Y-17804</strain>
    </source>
</reference>
<dbReference type="Gene3D" id="1.20.1050.10">
    <property type="match status" value="1"/>
</dbReference>
<reference evidence="2 3" key="3">
    <citation type="journal article" date="2015" name="Genome Announc.">
        <title>Draft Genome Sequence of the Archiascomycetous Yeast Saitoella complicata.</title>
        <authorList>
            <person name="Yamauchi K."/>
            <person name="Kondo S."/>
            <person name="Hamamoto M."/>
            <person name="Takahashi Y."/>
            <person name="Ogura Y."/>
            <person name="Hayashi T."/>
            <person name="Nishida H."/>
        </authorList>
    </citation>
    <scope>NUCLEOTIDE SEQUENCE [LARGE SCALE GENOMIC DNA]</scope>
    <source>
        <strain evidence="2 3">NRRL Y-17804</strain>
    </source>
</reference>
<dbReference type="GO" id="GO:0006749">
    <property type="term" value="P:glutathione metabolic process"/>
    <property type="evidence" value="ECO:0007669"/>
    <property type="project" value="TreeGrafter"/>
</dbReference>
<dbReference type="SUPFAM" id="SSF52833">
    <property type="entry name" value="Thioredoxin-like"/>
    <property type="match status" value="1"/>
</dbReference>
<name>A0A0E9NGM3_SAICN</name>
<dbReference type="Proteomes" id="UP000033140">
    <property type="component" value="Unassembled WGS sequence"/>
</dbReference>
<dbReference type="Gene3D" id="3.40.30.10">
    <property type="entry name" value="Glutaredoxin"/>
    <property type="match status" value="1"/>
</dbReference>
<evidence type="ECO:0000313" key="3">
    <source>
        <dbReference type="Proteomes" id="UP000033140"/>
    </source>
</evidence>
<organism evidence="2 3">
    <name type="scientific">Saitoella complicata (strain BCRC 22490 / CBS 7301 / JCM 7358 / NBRC 10748 / NRRL Y-17804)</name>
    <dbReference type="NCBI Taxonomy" id="698492"/>
    <lineage>
        <taxon>Eukaryota</taxon>
        <taxon>Fungi</taxon>
        <taxon>Dikarya</taxon>
        <taxon>Ascomycota</taxon>
        <taxon>Taphrinomycotina</taxon>
        <taxon>Taphrinomycotina incertae sedis</taxon>
        <taxon>Saitoella</taxon>
    </lineage>
</organism>
<dbReference type="InterPro" id="IPR004045">
    <property type="entry name" value="Glutathione_S-Trfase_N"/>
</dbReference>
<dbReference type="PANTHER" id="PTHR43969">
    <property type="entry name" value="GLUTATHIONE S TRANSFERASE D10, ISOFORM A-RELATED"/>
    <property type="match status" value="1"/>
</dbReference>
<proteinExistence type="predicted"/>
<evidence type="ECO:0000259" key="1">
    <source>
        <dbReference type="PROSITE" id="PS50404"/>
    </source>
</evidence>
<protein>
    <recommendedName>
        <fullName evidence="1">GST N-terminal domain-containing protein</fullName>
    </recommendedName>
</protein>
<dbReference type="PROSITE" id="PS50404">
    <property type="entry name" value="GST_NTER"/>
    <property type="match status" value="1"/>
</dbReference>
<dbReference type="GO" id="GO:0004364">
    <property type="term" value="F:glutathione transferase activity"/>
    <property type="evidence" value="ECO:0007669"/>
    <property type="project" value="TreeGrafter"/>
</dbReference>
<dbReference type="InterPro" id="IPR036249">
    <property type="entry name" value="Thioredoxin-like_sf"/>
</dbReference>
<dbReference type="CDD" id="cd03205">
    <property type="entry name" value="GST_C_6"/>
    <property type="match status" value="1"/>
</dbReference>
<reference evidence="2 3" key="2">
    <citation type="journal article" date="2014" name="J. Gen. Appl. Microbiol.">
        <title>The early diverging ascomycetous budding yeast Saitoella complicata has three histone deacetylases belonging to the Clr6, Hos2, and Rpd3 lineages.</title>
        <authorList>
            <person name="Nishida H."/>
            <person name="Matsumoto T."/>
            <person name="Kondo S."/>
            <person name="Hamamoto M."/>
            <person name="Yoshikawa H."/>
        </authorList>
    </citation>
    <scope>NUCLEOTIDE SEQUENCE [LARGE SCALE GENOMIC DNA]</scope>
    <source>
        <strain evidence="2 3">NRRL Y-17804</strain>
    </source>
</reference>
<comment type="caution">
    <text evidence="2">The sequence shown here is derived from an EMBL/GenBank/DDBJ whole genome shotgun (WGS) entry which is preliminary data.</text>
</comment>
<dbReference type="EMBL" id="BACD03000018">
    <property type="protein sequence ID" value="GAO48953.1"/>
    <property type="molecule type" value="Genomic_DNA"/>
</dbReference>
<dbReference type="STRING" id="698492.A0A0E9NGM3"/>
<sequence>MSLTLFYNPNSPYVRKVICLARSLGPTFFSQLKLINVMSMPTASDPQLAKANPLAKVPTLVTEDGEAVFDSRVIGQWMLEKGKGVRPTIRDLQLESLADGILDAALLARYETFLRPEQLRWNEWYEGQLDKIRRSLQVLNEKAAGLKTGSDIGLGEISMGTALWYLDKRWADVINWREIAPGLKGWYEEVEKEQIFEDMPEA</sequence>
<accession>A0A0E9NGM3</accession>
<keyword evidence="3" id="KW-1185">Reference proteome</keyword>
<dbReference type="SUPFAM" id="SSF47616">
    <property type="entry name" value="GST C-terminal domain-like"/>
    <property type="match status" value="1"/>
</dbReference>
<dbReference type="Pfam" id="PF13410">
    <property type="entry name" value="GST_C_2"/>
    <property type="match status" value="1"/>
</dbReference>
<dbReference type="OMA" id="SRVICRY"/>
<evidence type="ECO:0000313" key="2">
    <source>
        <dbReference type="EMBL" id="GAO48953.1"/>
    </source>
</evidence>
<feature type="domain" description="GST N-terminal" evidence="1">
    <location>
        <begin position="1"/>
        <end position="86"/>
    </location>
</feature>